<accession>A0A842HIP2</accession>
<feature type="compositionally biased region" description="Basic and acidic residues" evidence="6">
    <location>
        <begin position="22"/>
        <end position="40"/>
    </location>
</feature>
<feature type="transmembrane region" description="Helical" evidence="7">
    <location>
        <begin position="468"/>
        <end position="492"/>
    </location>
</feature>
<name>A0A842HIP2_9BACT</name>
<evidence type="ECO:0000256" key="7">
    <source>
        <dbReference type="SAM" id="Phobius"/>
    </source>
</evidence>
<evidence type="ECO:0000256" key="5">
    <source>
        <dbReference type="ARBA" id="ARBA00023136"/>
    </source>
</evidence>
<feature type="transmembrane region" description="Helical" evidence="7">
    <location>
        <begin position="411"/>
        <end position="431"/>
    </location>
</feature>
<dbReference type="EMBL" id="JACHVB010000035">
    <property type="protein sequence ID" value="MBC2595387.1"/>
    <property type="molecule type" value="Genomic_DNA"/>
</dbReference>
<evidence type="ECO:0000256" key="2">
    <source>
        <dbReference type="ARBA" id="ARBA00022448"/>
    </source>
</evidence>
<keyword evidence="9" id="KW-1185">Reference proteome</keyword>
<keyword evidence="5 7" id="KW-0472">Membrane</keyword>
<evidence type="ECO:0000256" key="6">
    <source>
        <dbReference type="SAM" id="MobiDB-lite"/>
    </source>
</evidence>
<evidence type="ECO:0000256" key="3">
    <source>
        <dbReference type="ARBA" id="ARBA00022692"/>
    </source>
</evidence>
<dbReference type="RefSeq" id="WP_185676338.1">
    <property type="nucleotide sequence ID" value="NZ_JACHVB010000035.1"/>
</dbReference>
<feature type="transmembrane region" description="Helical" evidence="7">
    <location>
        <begin position="380"/>
        <end position="405"/>
    </location>
</feature>
<evidence type="ECO:0000256" key="1">
    <source>
        <dbReference type="ARBA" id="ARBA00004141"/>
    </source>
</evidence>
<dbReference type="InterPro" id="IPR001898">
    <property type="entry name" value="SLC13A/DASS"/>
</dbReference>
<sequence length="536" mass="58072">MSNKHPESEELAGVLEASPAEQHYRVQKDSRRDPDDHSRDFGMRQRVGLIFGPAAFLLILFMPTPEGMSVEAQRVAAVTFLMATWWISEAIPIPATSLLPIVLFPALGVMPTAEATEPYASHLIFLYMGGFIIALAMQRWDLHRRIALHVIRTVGFSPGRLVLGFMVATALLSAFVSNTATTVMMLPIGMAVITQVTEELLRNGREDARAAMSPLALNLMLGIAYAASIGGIATLIGTPPNTVLASYLSKTYGYEITFTQWLKVGVPLTVLFLPLAWLWLTRVSNRMPRLELPNAGNIITEELKKMGAMSKAERWTSVVFVCTALGWIFRPQLAHLFPDPAMLTDASVAMAGALLLFVLPVNYRKRLFVMDWEWAAKLPWGVLILFGGGLSMANAFGSSGLAAWIVGHVNMLGNLPLFAIVVGVTVLVIFLTEFTSNTATSTMLMPLLGGIALGIGENPLLLLAPAAIAASCAFMLPVATPPNAIVFGSGYVRIPDMVRCGFGLNLIAIVLIPIILYFVLVPLFGIVLGEVPAWAQ</sequence>
<gene>
    <name evidence="8" type="ORF">H5P28_14055</name>
</gene>
<feature type="transmembrane region" description="Helical" evidence="7">
    <location>
        <begin position="341"/>
        <end position="359"/>
    </location>
</feature>
<evidence type="ECO:0000313" key="8">
    <source>
        <dbReference type="EMBL" id="MBC2595387.1"/>
    </source>
</evidence>
<dbReference type="CDD" id="cd01115">
    <property type="entry name" value="SLC13_permease"/>
    <property type="match status" value="1"/>
</dbReference>
<keyword evidence="2" id="KW-0813">Transport</keyword>
<feature type="transmembrane region" description="Helical" evidence="7">
    <location>
        <begin position="119"/>
        <end position="137"/>
    </location>
</feature>
<feature type="region of interest" description="Disordered" evidence="6">
    <location>
        <begin position="1"/>
        <end position="40"/>
    </location>
</feature>
<dbReference type="PANTHER" id="PTHR10283:SF82">
    <property type="entry name" value="SOLUTE CARRIER FAMILY 13 MEMBER 2"/>
    <property type="match status" value="1"/>
</dbReference>
<comment type="caution">
    <text evidence="8">The sequence shown here is derived from an EMBL/GenBank/DDBJ whole genome shotgun (WGS) entry which is preliminary data.</text>
</comment>
<dbReference type="PANTHER" id="PTHR10283">
    <property type="entry name" value="SOLUTE CARRIER FAMILY 13 MEMBER"/>
    <property type="match status" value="1"/>
</dbReference>
<evidence type="ECO:0000313" key="9">
    <source>
        <dbReference type="Proteomes" id="UP000546464"/>
    </source>
</evidence>
<feature type="transmembrane region" description="Helical" evidence="7">
    <location>
        <begin position="312"/>
        <end position="329"/>
    </location>
</feature>
<feature type="transmembrane region" description="Helical" evidence="7">
    <location>
        <begin position="149"/>
        <end position="168"/>
    </location>
</feature>
<dbReference type="PROSITE" id="PS01271">
    <property type="entry name" value="NA_SULFATE"/>
    <property type="match status" value="1"/>
</dbReference>
<dbReference type="Pfam" id="PF00939">
    <property type="entry name" value="Na_sulph_symp"/>
    <property type="match status" value="1"/>
</dbReference>
<feature type="transmembrane region" description="Helical" evidence="7">
    <location>
        <begin position="443"/>
        <end position="462"/>
    </location>
</feature>
<protein>
    <submittedName>
        <fullName evidence="8">DASS family sodium-coupled anion symporter</fullName>
    </submittedName>
</protein>
<dbReference type="NCBIfam" id="TIGR00785">
    <property type="entry name" value="dass"/>
    <property type="match status" value="1"/>
</dbReference>
<feature type="transmembrane region" description="Helical" evidence="7">
    <location>
        <begin position="215"/>
        <end position="238"/>
    </location>
</feature>
<feature type="transmembrane region" description="Helical" evidence="7">
    <location>
        <begin position="95"/>
        <end position="113"/>
    </location>
</feature>
<feature type="transmembrane region" description="Helical" evidence="7">
    <location>
        <begin position="258"/>
        <end position="280"/>
    </location>
</feature>
<organism evidence="8 9">
    <name type="scientific">Ruficoccus amylovorans</name>
    <dbReference type="NCBI Taxonomy" id="1804625"/>
    <lineage>
        <taxon>Bacteria</taxon>
        <taxon>Pseudomonadati</taxon>
        <taxon>Verrucomicrobiota</taxon>
        <taxon>Opitutia</taxon>
        <taxon>Puniceicoccales</taxon>
        <taxon>Cerasicoccaceae</taxon>
        <taxon>Ruficoccus</taxon>
    </lineage>
</organism>
<dbReference type="AlphaFoldDB" id="A0A842HIP2"/>
<dbReference type="GO" id="GO:0005886">
    <property type="term" value="C:plasma membrane"/>
    <property type="evidence" value="ECO:0007669"/>
    <property type="project" value="TreeGrafter"/>
</dbReference>
<dbReference type="InterPro" id="IPR031312">
    <property type="entry name" value="Na/sul_symport_CS"/>
</dbReference>
<dbReference type="Proteomes" id="UP000546464">
    <property type="component" value="Unassembled WGS sequence"/>
</dbReference>
<feature type="transmembrane region" description="Helical" evidence="7">
    <location>
        <begin position="504"/>
        <end position="528"/>
    </location>
</feature>
<reference evidence="8 9" key="1">
    <citation type="submission" date="2020-07" db="EMBL/GenBank/DDBJ databases">
        <authorList>
            <person name="Feng X."/>
        </authorList>
    </citation>
    <scope>NUCLEOTIDE SEQUENCE [LARGE SCALE GENOMIC DNA]</scope>
    <source>
        <strain evidence="8 9">JCM31066</strain>
    </source>
</reference>
<keyword evidence="3 7" id="KW-0812">Transmembrane</keyword>
<dbReference type="GO" id="GO:0015141">
    <property type="term" value="F:succinate transmembrane transporter activity"/>
    <property type="evidence" value="ECO:0007669"/>
    <property type="project" value="UniProtKB-ARBA"/>
</dbReference>
<evidence type="ECO:0000256" key="4">
    <source>
        <dbReference type="ARBA" id="ARBA00022989"/>
    </source>
</evidence>
<keyword evidence="4 7" id="KW-1133">Transmembrane helix</keyword>
<feature type="transmembrane region" description="Helical" evidence="7">
    <location>
        <begin position="47"/>
        <end position="64"/>
    </location>
</feature>
<proteinExistence type="predicted"/>
<comment type="subcellular location">
    <subcellularLocation>
        <location evidence="1">Membrane</location>
        <topology evidence="1">Multi-pass membrane protein</topology>
    </subcellularLocation>
</comment>